<dbReference type="AlphaFoldDB" id="A0AAV6V505"/>
<proteinExistence type="predicted"/>
<name>A0AAV6V505_9ARAC</name>
<organism evidence="1 2">
    <name type="scientific">Oedothorax gibbosus</name>
    <dbReference type="NCBI Taxonomy" id="931172"/>
    <lineage>
        <taxon>Eukaryota</taxon>
        <taxon>Metazoa</taxon>
        <taxon>Ecdysozoa</taxon>
        <taxon>Arthropoda</taxon>
        <taxon>Chelicerata</taxon>
        <taxon>Arachnida</taxon>
        <taxon>Araneae</taxon>
        <taxon>Araneomorphae</taxon>
        <taxon>Entelegynae</taxon>
        <taxon>Araneoidea</taxon>
        <taxon>Linyphiidae</taxon>
        <taxon>Erigoninae</taxon>
        <taxon>Oedothorax</taxon>
    </lineage>
</organism>
<gene>
    <name evidence="1" type="ORF">JTE90_005832</name>
</gene>
<keyword evidence="2" id="KW-1185">Reference proteome</keyword>
<protein>
    <submittedName>
        <fullName evidence="1">Uncharacterized protein</fullName>
    </submittedName>
</protein>
<evidence type="ECO:0000313" key="1">
    <source>
        <dbReference type="EMBL" id="KAG8190796.1"/>
    </source>
</evidence>
<dbReference type="EMBL" id="JAFNEN010000174">
    <property type="protein sequence ID" value="KAG8190796.1"/>
    <property type="molecule type" value="Genomic_DNA"/>
</dbReference>
<reference evidence="1 2" key="1">
    <citation type="journal article" date="2022" name="Nat. Ecol. Evol.">
        <title>A masculinizing supergene underlies an exaggerated male reproductive morph in a spider.</title>
        <authorList>
            <person name="Hendrickx F."/>
            <person name="De Corte Z."/>
            <person name="Sonet G."/>
            <person name="Van Belleghem S.M."/>
            <person name="Kostlbacher S."/>
            <person name="Vangestel C."/>
        </authorList>
    </citation>
    <scope>NUCLEOTIDE SEQUENCE [LARGE SCALE GENOMIC DNA]</scope>
    <source>
        <strain evidence="1">W744_W776</strain>
    </source>
</reference>
<sequence>MFSAGRELFKLLAKAPVFRLTAGVVERHAFADTVAMTTQPLHFASSRRFFFFTLSFSPGFPEAMPSTSSKRHFGRLPNSEATVNKFIF</sequence>
<evidence type="ECO:0000313" key="2">
    <source>
        <dbReference type="Proteomes" id="UP000827092"/>
    </source>
</evidence>
<accession>A0AAV6V505</accession>
<comment type="caution">
    <text evidence="1">The sequence shown here is derived from an EMBL/GenBank/DDBJ whole genome shotgun (WGS) entry which is preliminary data.</text>
</comment>
<dbReference type="Proteomes" id="UP000827092">
    <property type="component" value="Unassembled WGS sequence"/>
</dbReference>